<protein>
    <submittedName>
        <fullName evidence="1">Uncharacterized protein</fullName>
    </submittedName>
</protein>
<dbReference type="EMBL" id="JAPRFR010000002">
    <property type="protein sequence ID" value="MCZ0726145.1"/>
    <property type="molecule type" value="Genomic_DNA"/>
</dbReference>
<proteinExistence type="predicted"/>
<organism evidence="1 2">
    <name type="scientific">Aerococcus kribbianus</name>
    <dbReference type="NCBI Taxonomy" id="2999064"/>
    <lineage>
        <taxon>Bacteria</taxon>
        <taxon>Bacillati</taxon>
        <taxon>Bacillota</taxon>
        <taxon>Bacilli</taxon>
        <taxon>Lactobacillales</taxon>
        <taxon>Aerococcaceae</taxon>
        <taxon>Aerococcus</taxon>
    </lineage>
</organism>
<reference evidence="1" key="1">
    <citation type="submission" date="2022-12" db="EMBL/GenBank/DDBJ databases">
        <title>Description and comparative metabolic analysis of Aerococcus sp. nov., isolated from the feces of a pig.</title>
        <authorList>
            <person name="Chang Y.-H."/>
        </authorList>
    </citation>
    <scope>NUCLEOTIDE SEQUENCE</scope>
    <source>
        <strain evidence="1">YH-aer222</strain>
    </source>
</reference>
<dbReference type="AlphaFoldDB" id="A0A9X3FT22"/>
<evidence type="ECO:0000313" key="1">
    <source>
        <dbReference type="EMBL" id="MCZ0726145.1"/>
    </source>
</evidence>
<comment type="caution">
    <text evidence="1">The sequence shown here is derived from an EMBL/GenBank/DDBJ whole genome shotgun (WGS) entry which is preliminary data.</text>
</comment>
<keyword evidence="2" id="KW-1185">Reference proteome</keyword>
<dbReference type="Proteomes" id="UP001146670">
    <property type="component" value="Unassembled WGS sequence"/>
</dbReference>
<dbReference type="RefSeq" id="WP_268752470.1">
    <property type="nucleotide sequence ID" value="NZ_JAPRFQ010000002.1"/>
</dbReference>
<evidence type="ECO:0000313" key="2">
    <source>
        <dbReference type="Proteomes" id="UP001146670"/>
    </source>
</evidence>
<gene>
    <name evidence="1" type="ORF">OW157_06100</name>
</gene>
<sequence>MARSKIKVKVKAPSKAKIQRKLRQAITKNLTCPNCGHNMPTTAMSTSTCRYCGFKLKMN</sequence>
<accession>A0A9X3FT22</accession>
<name>A0A9X3FT22_9LACT</name>